<feature type="compositionally biased region" description="Basic and acidic residues" evidence="1">
    <location>
        <begin position="1"/>
        <end position="22"/>
    </location>
</feature>
<evidence type="ECO:0000313" key="3">
    <source>
        <dbReference type="Proteomes" id="UP001341840"/>
    </source>
</evidence>
<keyword evidence="3" id="KW-1185">Reference proteome</keyword>
<dbReference type="EMBL" id="JASCZI010000353">
    <property type="protein sequence ID" value="MED6111240.1"/>
    <property type="molecule type" value="Genomic_DNA"/>
</dbReference>
<feature type="compositionally biased region" description="Basic and acidic residues" evidence="1">
    <location>
        <begin position="66"/>
        <end position="79"/>
    </location>
</feature>
<dbReference type="Proteomes" id="UP001341840">
    <property type="component" value="Unassembled WGS sequence"/>
</dbReference>
<organism evidence="2 3">
    <name type="scientific">Stylosanthes scabra</name>
    <dbReference type="NCBI Taxonomy" id="79078"/>
    <lineage>
        <taxon>Eukaryota</taxon>
        <taxon>Viridiplantae</taxon>
        <taxon>Streptophyta</taxon>
        <taxon>Embryophyta</taxon>
        <taxon>Tracheophyta</taxon>
        <taxon>Spermatophyta</taxon>
        <taxon>Magnoliopsida</taxon>
        <taxon>eudicotyledons</taxon>
        <taxon>Gunneridae</taxon>
        <taxon>Pentapetalae</taxon>
        <taxon>rosids</taxon>
        <taxon>fabids</taxon>
        <taxon>Fabales</taxon>
        <taxon>Fabaceae</taxon>
        <taxon>Papilionoideae</taxon>
        <taxon>50 kb inversion clade</taxon>
        <taxon>dalbergioids sensu lato</taxon>
        <taxon>Dalbergieae</taxon>
        <taxon>Pterocarpus clade</taxon>
        <taxon>Stylosanthes</taxon>
    </lineage>
</organism>
<evidence type="ECO:0000313" key="2">
    <source>
        <dbReference type="EMBL" id="MED6111240.1"/>
    </source>
</evidence>
<comment type="caution">
    <text evidence="2">The sequence shown here is derived from an EMBL/GenBank/DDBJ whole genome shotgun (WGS) entry which is preliminary data.</text>
</comment>
<evidence type="ECO:0000256" key="1">
    <source>
        <dbReference type="SAM" id="MobiDB-lite"/>
    </source>
</evidence>
<gene>
    <name evidence="2" type="ORF">PIB30_050793</name>
</gene>
<sequence>MNNEEHGAADSSNPEKEVDQRNHTIQQLEAALRELLERQTREAALASEAVKRAEELAKKQQAILDEAEKREKDRLEKSLTARRRP</sequence>
<feature type="region of interest" description="Disordered" evidence="1">
    <location>
        <begin position="1"/>
        <end position="23"/>
    </location>
</feature>
<protein>
    <submittedName>
        <fullName evidence="2">Uncharacterized protein</fullName>
    </submittedName>
</protein>
<accession>A0ABU6QHX4</accession>
<proteinExistence type="predicted"/>
<name>A0ABU6QHX4_9FABA</name>
<feature type="region of interest" description="Disordered" evidence="1">
    <location>
        <begin position="62"/>
        <end position="85"/>
    </location>
</feature>
<reference evidence="2 3" key="1">
    <citation type="journal article" date="2023" name="Plants (Basel)">
        <title>Bridging the Gap: Combining Genomics and Transcriptomics Approaches to Understand Stylosanthes scabra, an Orphan Legume from the Brazilian Caatinga.</title>
        <authorList>
            <person name="Ferreira-Neto J.R.C."/>
            <person name="da Silva M.D."/>
            <person name="Binneck E."/>
            <person name="de Melo N.F."/>
            <person name="da Silva R.H."/>
            <person name="de Melo A.L.T.M."/>
            <person name="Pandolfi V."/>
            <person name="Bustamante F.O."/>
            <person name="Brasileiro-Vidal A.C."/>
            <person name="Benko-Iseppon A.M."/>
        </authorList>
    </citation>
    <scope>NUCLEOTIDE SEQUENCE [LARGE SCALE GENOMIC DNA]</scope>
    <source>
        <tissue evidence="2">Leaves</tissue>
    </source>
</reference>